<keyword evidence="11" id="KW-1185">Reference proteome</keyword>
<comment type="subcellular location">
    <subcellularLocation>
        <location evidence="2">Secreted</location>
    </subcellularLocation>
</comment>
<dbReference type="EMBL" id="JOTM01000040">
    <property type="protein sequence ID" value="KEK22109.1"/>
    <property type="molecule type" value="Genomic_DNA"/>
</dbReference>
<reference evidence="10 11" key="1">
    <citation type="submission" date="2014-06" db="EMBL/GenBank/DDBJ databases">
        <title>Draft genome sequence of Bacillus gaemokensis JCM 15801 (MCCC 1A00707).</title>
        <authorList>
            <person name="Lai Q."/>
            <person name="Liu Y."/>
            <person name="Shao Z."/>
        </authorList>
    </citation>
    <scope>NUCLEOTIDE SEQUENCE [LARGE SCALE GENOMIC DNA]</scope>
    <source>
        <strain evidence="10 11">JCM 15801</strain>
    </source>
</reference>
<dbReference type="AlphaFoldDB" id="A0A073K489"/>
<evidence type="ECO:0000256" key="5">
    <source>
        <dbReference type="ARBA" id="ARBA00022729"/>
    </source>
</evidence>
<dbReference type="Proteomes" id="UP000027778">
    <property type="component" value="Unassembled WGS sequence"/>
</dbReference>
<comment type="catalytic activity">
    <reaction evidence="1">
        <text>a triacylglycerol + H2O = a diacylglycerol + a fatty acid + H(+)</text>
        <dbReference type="Rhea" id="RHEA:12044"/>
        <dbReference type="ChEBI" id="CHEBI:15377"/>
        <dbReference type="ChEBI" id="CHEBI:15378"/>
        <dbReference type="ChEBI" id="CHEBI:17855"/>
        <dbReference type="ChEBI" id="CHEBI:18035"/>
        <dbReference type="ChEBI" id="CHEBI:28868"/>
        <dbReference type="EC" id="3.1.1.3"/>
    </reaction>
</comment>
<dbReference type="Gene3D" id="3.40.50.1820">
    <property type="entry name" value="alpha/beta hydrolase"/>
    <property type="match status" value="1"/>
</dbReference>
<name>A0A073K489_9BACI</name>
<sequence length="412" mass="46845">MKRFLYGVLSILFIINLFWKPIKSKAVEQSLKDPIILIHGLAGWGRDELLGFKYWGGFKDIEANLNQQGYRTFTASVGPFSSNWDRAVELYAYIKGGTVDYGAAHAKKHGHARYGRTYPGIYSQWSDDNNLHFVGHSMGGQTERVLVQLLKEGSREEKDYATQHPEEGVSSLFEGNKNWVRSVTSIGSPHNGSTFADKENMASFLKTFILKIASLSGSNPETFVYDFKLDQWGLKRKPGERFLQYADRMLNSSVWESKDISAYDLTTAGSKELNQWVKTFDDVYYFSYTGDATYSSLLTGHALPLLTMNPLMYTSSLHIGKYTRDNQEPFITKNWWPNDGLVSVISSQYPHGHPNQAYTGNAKKGVWNYTATKKNWDHIDFIGIDLEDTLGIRNIYSFYNDIIANLMRISVN</sequence>
<dbReference type="GO" id="GO:0016042">
    <property type="term" value="P:lipid catabolic process"/>
    <property type="evidence" value="ECO:0007669"/>
    <property type="project" value="UniProtKB-KW"/>
</dbReference>
<dbReference type="RefSeq" id="WP_033678103.1">
    <property type="nucleotide sequence ID" value="NZ_JOTM01000040.1"/>
</dbReference>
<evidence type="ECO:0000256" key="3">
    <source>
        <dbReference type="ARBA" id="ARBA00013279"/>
    </source>
</evidence>
<evidence type="ECO:0000256" key="1">
    <source>
        <dbReference type="ARBA" id="ARBA00001024"/>
    </source>
</evidence>
<keyword evidence="7" id="KW-0442">Lipid degradation</keyword>
<dbReference type="InterPro" id="IPR056304">
    <property type="entry name" value="Lip-like_C"/>
</dbReference>
<dbReference type="SUPFAM" id="SSF53474">
    <property type="entry name" value="alpha/beta-Hydrolases"/>
    <property type="match status" value="1"/>
</dbReference>
<evidence type="ECO:0000256" key="6">
    <source>
        <dbReference type="ARBA" id="ARBA00022801"/>
    </source>
</evidence>
<dbReference type="STRING" id="574375.AZF08_26690"/>
<gene>
    <name evidence="10" type="ORF">BAGA_22050</name>
</gene>
<keyword evidence="8" id="KW-0443">Lipid metabolism</keyword>
<organism evidence="10 11">
    <name type="scientific">Bacillus gaemokensis</name>
    <dbReference type="NCBI Taxonomy" id="574375"/>
    <lineage>
        <taxon>Bacteria</taxon>
        <taxon>Bacillati</taxon>
        <taxon>Bacillota</taxon>
        <taxon>Bacilli</taxon>
        <taxon>Bacillales</taxon>
        <taxon>Bacillaceae</taxon>
        <taxon>Bacillus</taxon>
        <taxon>Bacillus cereus group</taxon>
    </lineage>
</organism>
<evidence type="ECO:0000256" key="7">
    <source>
        <dbReference type="ARBA" id="ARBA00022963"/>
    </source>
</evidence>
<proteinExistence type="predicted"/>
<evidence type="ECO:0000313" key="10">
    <source>
        <dbReference type="EMBL" id="KEK22109.1"/>
    </source>
</evidence>
<keyword evidence="5" id="KW-0732">Signal</keyword>
<dbReference type="GO" id="GO:0005576">
    <property type="term" value="C:extracellular region"/>
    <property type="evidence" value="ECO:0007669"/>
    <property type="project" value="UniProtKB-SubCell"/>
</dbReference>
<dbReference type="GO" id="GO:0004806">
    <property type="term" value="F:triacylglycerol lipase activity"/>
    <property type="evidence" value="ECO:0007669"/>
    <property type="project" value="UniProtKB-EC"/>
</dbReference>
<dbReference type="PANTHER" id="PTHR34043">
    <property type="entry name" value="ALPHA/BETA-HYDROLASES SUPERFAMILY PROTEIN"/>
    <property type="match status" value="1"/>
</dbReference>
<accession>A0A073K489</accession>
<dbReference type="InterPro" id="IPR029058">
    <property type="entry name" value="AB_hydrolase_fold"/>
</dbReference>
<dbReference type="eggNOG" id="COG1075">
    <property type="taxonomic scope" value="Bacteria"/>
</dbReference>
<keyword evidence="4" id="KW-0964">Secreted</keyword>
<dbReference type="OrthoDB" id="2004167at2"/>
<evidence type="ECO:0000256" key="2">
    <source>
        <dbReference type="ARBA" id="ARBA00004613"/>
    </source>
</evidence>
<feature type="domain" description="Lipase-like C-terminal" evidence="9">
    <location>
        <begin position="32"/>
        <end position="409"/>
    </location>
</feature>
<dbReference type="EC" id="3.1.1.3" evidence="3"/>
<dbReference type="Pfam" id="PF24708">
    <property type="entry name" value="Lip_C"/>
    <property type="match status" value="1"/>
</dbReference>
<comment type="caution">
    <text evidence="10">The sequence shown here is derived from an EMBL/GenBank/DDBJ whole genome shotgun (WGS) entry which is preliminary data.</text>
</comment>
<dbReference type="PANTHER" id="PTHR34043:SF3">
    <property type="entry name" value="ALPHA_BETA-HYDROLASES SUPERFAMILY PROTEIN"/>
    <property type="match status" value="1"/>
</dbReference>
<evidence type="ECO:0000256" key="8">
    <source>
        <dbReference type="ARBA" id="ARBA00023098"/>
    </source>
</evidence>
<evidence type="ECO:0000256" key="4">
    <source>
        <dbReference type="ARBA" id="ARBA00022525"/>
    </source>
</evidence>
<keyword evidence="6" id="KW-0378">Hydrolase</keyword>
<protein>
    <recommendedName>
        <fullName evidence="3">triacylglycerol lipase</fullName>
        <ecNumber evidence="3">3.1.1.3</ecNumber>
    </recommendedName>
</protein>
<evidence type="ECO:0000259" key="9">
    <source>
        <dbReference type="Pfam" id="PF24708"/>
    </source>
</evidence>
<evidence type="ECO:0000313" key="11">
    <source>
        <dbReference type="Proteomes" id="UP000027778"/>
    </source>
</evidence>